<reference evidence="10 11" key="1">
    <citation type="submission" date="2019-08" db="EMBL/GenBank/DDBJ databases">
        <title>In-depth cultivation of the pig gut microbiome towards novel bacterial diversity and tailored functional studies.</title>
        <authorList>
            <person name="Wylensek D."/>
            <person name="Hitch T.C.A."/>
            <person name="Clavel T."/>
        </authorList>
    </citation>
    <scope>NUCLEOTIDE SEQUENCE [LARGE SCALE GENOMIC DNA]</scope>
    <source>
        <strain evidence="10 11">BL-389-WT-3D</strain>
    </source>
</reference>
<evidence type="ECO:0000256" key="1">
    <source>
        <dbReference type="ARBA" id="ARBA00018672"/>
    </source>
</evidence>
<dbReference type="SMART" id="SM00862">
    <property type="entry name" value="Trans_reg_C"/>
    <property type="match status" value="1"/>
</dbReference>
<keyword evidence="4" id="KW-0804">Transcription</keyword>
<dbReference type="AlphaFoldDB" id="A0A844F6N0"/>
<dbReference type="PROSITE" id="PS51755">
    <property type="entry name" value="OMPR_PHOB"/>
    <property type="match status" value="1"/>
</dbReference>
<evidence type="ECO:0000313" key="10">
    <source>
        <dbReference type="EMBL" id="MSS40526.1"/>
    </source>
</evidence>
<dbReference type="GO" id="GO:0005829">
    <property type="term" value="C:cytosol"/>
    <property type="evidence" value="ECO:0007669"/>
    <property type="project" value="TreeGrafter"/>
</dbReference>
<keyword evidence="2" id="KW-0805">Transcription regulation</keyword>
<dbReference type="PANTHER" id="PTHR48111">
    <property type="entry name" value="REGULATOR OF RPOS"/>
    <property type="match status" value="1"/>
</dbReference>
<keyword evidence="6" id="KW-0597">Phosphoprotein</keyword>
<evidence type="ECO:0000256" key="2">
    <source>
        <dbReference type="ARBA" id="ARBA00023015"/>
    </source>
</evidence>
<dbReference type="InterPro" id="IPR001867">
    <property type="entry name" value="OmpR/PhoB-type_DNA-bd"/>
</dbReference>
<dbReference type="SMART" id="SM00448">
    <property type="entry name" value="REC"/>
    <property type="match status" value="1"/>
</dbReference>
<proteinExistence type="predicted"/>
<dbReference type="CDD" id="cd00383">
    <property type="entry name" value="trans_reg_C"/>
    <property type="match status" value="1"/>
</dbReference>
<feature type="domain" description="Response regulatory" evidence="8">
    <location>
        <begin position="6"/>
        <end position="119"/>
    </location>
</feature>
<evidence type="ECO:0000313" key="11">
    <source>
        <dbReference type="Proteomes" id="UP000462363"/>
    </source>
</evidence>
<protein>
    <recommendedName>
        <fullName evidence="1">Stage 0 sporulation protein A homolog</fullName>
    </recommendedName>
</protein>
<evidence type="ECO:0000256" key="6">
    <source>
        <dbReference type="PROSITE-ProRule" id="PRU00169"/>
    </source>
</evidence>
<dbReference type="InterPro" id="IPR036388">
    <property type="entry name" value="WH-like_DNA-bd_sf"/>
</dbReference>
<dbReference type="InterPro" id="IPR011006">
    <property type="entry name" value="CheY-like_superfamily"/>
</dbReference>
<dbReference type="GO" id="GO:0006355">
    <property type="term" value="P:regulation of DNA-templated transcription"/>
    <property type="evidence" value="ECO:0007669"/>
    <property type="project" value="InterPro"/>
</dbReference>
<dbReference type="GO" id="GO:0000976">
    <property type="term" value="F:transcription cis-regulatory region binding"/>
    <property type="evidence" value="ECO:0007669"/>
    <property type="project" value="TreeGrafter"/>
</dbReference>
<dbReference type="Proteomes" id="UP000462363">
    <property type="component" value="Unassembled WGS sequence"/>
</dbReference>
<dbReference type="Pfam" id="PF00072">
    <property type="entry name" value="Response_reg"/>
    <property type="match status" value="1"/>
</dbReference>
<feature type="DNA-binding region" description="OmpR/PhoB-type" evidence="7">
    <location>
        <begin position="131"/>
        <end position="230"/>
    </location>
</feature>
<organism evidence="10 11">
    <name type="scientific">Clostridium scindens (strain JCM 10418 / VPI 12708)</name>
    <dbReference type="NCBI Taxonomy" id="29347"/>
    <lineage>
        <taxon>Bacteria</taxon>
        <taxon>Bacillati</taxon>
        <taxon>Bacillota</taxon>
        <taxon>Clostridia</taxon>
        <taxon>Lachnospirales</taxon>
        <taxon>Lachnospiraceae</taxon>
    </lineage>
</organism>
<dbReference type="GO" id="GO:0032993">
    <property type="term" value="C:protein-DNA complex"/>
    <property type="evidence" value="ECO:0007669"/>
    <property type="project" value="TreeGrafter"/>
</dbReference>
<dbReference type="Pfam" id="PF00486">
    <property type="entry name" value="Trans_reg_C"/>
    <property type="match status" value="1"/>
</dbReference>
<dbReference type="Gene3D" id="3.40.50.2300">
    <property type="match status" value="1"/>
</dbReference>
<dbReference type="EMBL" id="VUMB01000016">
    <property type="protein sequence ID" value="MSS40526.1"/>
    <property type="molecule type" value="Genomic_DNA"/>
</dbReference>
<dbReference type="PROSITE" id="PS50110">
    <property type="entry name" value="RESPONSE_REGULATORY"/>
    <property type="match status" value="1"/>
</dbReference>
<feature type="modified residue" description="4-aspartylphosphate" evidence="6">
    <location>
        <position position="55"/>
    </location>
</feature>
<dbReference type="InterPro" id="IPR039420">
    <property type="entry name" value="WalR-like"/>
</dbReference>
<evidence type="ECO:0000256" key="3">
    <source>
        <dbReference type="ARBA" id="ARBA00023125"/>
    </source>
</evidence>
<keyword evidence="3 7" id="KW-0238">DNA-binding</keyword>
<dbReference type="CDD" id="cd17620">
    <property type="entry name" value="REC_OmpR_KdpE-like"/>
    <property type="match status" value="1"/>
</dbReference>
<evidence type="ECO:0000256" key="5">
    <source>
        <dbReference type="ARBA" id="ARBA00024867"/>
    </source>
</evidence>
<dbReference type="GO" id="GO:0000156">
    <property type="term" value="F:phosphorelay response regulator activity"/>
    <property type="evidence" value="ECO:0007669"/>
    <property type="project" value="TreeGrafter"/>
</dbReference>
<name>A0A844F6N0_CLOSV</name>
<evidence type="ECO:0000259" key="9">
    <source>
        <dbReference type="PROSITE" id="PS51755"/>
    </source>
</evidence>
<sequence length="231" mass="26294">MEDKKTLLIVEDDKYIINFISMTLKKEEYAFFVAKSVEEAVSLFYANQPDLIILDLGLPDGDGMEVIKSVREVSDIPIIVVSARQEEGEKIQALDAGADDYVTKPFYMGELMARIRAGLRKTGTARQEEIMTVFSTGSLTVDYEKRKVLVEGEEVHLTPIEYKILLLLIANRGKVLTHNYIIREIWGYAEDIDAGNLRVFMATLRRKIEKDPASSEYVLTEIGVGYRFREK</sequence>
<dbReference type="PANTHER" id="PTHR48111:SF50">
    <property type="entry name" value="KDP OPERON TRANSCRIPTIONAL REGULATORY PROTEIN KDPE"/>
    <property type="match status" value="1"/>
</dbReference>
<accession>A0A844F6N0</accession>
<dbReference type="InterPro" id="IPR001789">
    <property type="entry name" value="Sig_transdc_resp-reg_receiver"/>
</dbReference>
<evidence type="ECO:0000259" key="8">
    <source>
        <dbReference type="PROSITE" id="PS50110"/>
    </source>
</evidence>
<dbReference type="RefSeq" id="WP_154322903.1">
    <property type="nucleotide sequence ID" value="NZ_CP045695.1"/>
</dbReference>
<dbReference type="SUPFAM" id="SSF52172">
    <property type="entry name" value="CheY-like"/>
    <property type="match status" value="1"/>
</dbReference>
<evidence type="ECO:0000256" key="7">
    <source>
        <dbReference type="PROSITE-ProRule" id="PRU01091"/>
    </source>
</evidence>
<dbReference type="Gene3D" id="6.10.250.690">
    <property type="match status" value="1"/>
</dbReference>
<comment type="function">
    <text evidence="5">May play the central regulatory role in sporulation. It may be an element of the effector pathway responsible for the activation of sporulation genes in response to nutritional stress. Spo0A may act in concert with spo0H (a sigma factor) to control the expression of some genes that are critical to the sporulation process.</text>
</comment>
<feature type="domain" description="OmpR/PhoB-type" evidence="9">
    <location>
        <begin position="131"/>
        <end position="230"/>
    </location>
</feature>
<dbReference type="Gene3D" id="1.10.10.10">
    <property type="entry name" value="Winged helix-like DNA-binding domain superfamily/Winged helix DNA-binding domain"/>
    <property type="match status" value="1"/>
</dbReference>
<gene>
    <name evidence="10" type="ORF">FYJ37_09195</name>
</gene>
<comment type="caution">
    <text evidence="10">The sequence shown here is derived from an EMBL/GenBank/DDBJ whole genome shotgun (WGS) entry which is preliminary data.</text>
</comment>
<evidence type="ECO:0000256" key="4">
    <source>
        <dbReference type="ARBA" id="ARBA00023163"/>
    </source>
</evidence>